<dbReference type="Proteomes" id="UP000831782">
    <property type="component" value="Chromosome"/>
</dbReference>
<evidence type="ECO:0000313" key="7">
    <source>
        <dbReference type="Proteomes" id="UP000831782"/>
    </source>
</evidence>
<dbReference type="InterPro" id="IPR050727">
    <property type="entry name" value="GH43_arabinanases"/>
</dbReference>
<dbReference type="EMBL" id="CP095072">
    <property type="protein sequence ID" value="UOQ50436.1"/>
    <property type="molecule type" value="Genomic_DNA"/>
</dbReference>
<dbReference type="SUPFAM" id="SSF75005">
    <property type="entry name" value="Arabinanase/levansucrase/invertase"/>
    <property type="match status" value="2"/>
</dbReference>
<evidence type="ECO:0000256" key="3">
    <source>
        <dbReference type="ARBA" id="ARBA00022801"/>
    </source>
</evidence>
<dbReference type="PANTHER" id="PTHR43301:SF3">
    <property type="entry name" value="ARABINAN ENDO-1,5-ALPHA-L-ARABINOSIDASE A-RELATED"/>
    <property type="match status" value="1"/>
</dbReference>
<gene>
    <name evidence="6" type="ORF">MUN88_10450</name>
</gene>
<keyword evidence="4 5" id="KW-0326">Glycosidase</keyword>
<dbReference type="CDD" id="cd08983">
    <property type="entry name" value="GH43_Bt3655-like"/>
    <property type="match status" value="1"/>
</dbReference>
<proteinExistence type="inferred from homology"/>
<accession>A0ABY4F180</accession>
<dbReference type="Gene3D" id="2.115.10.20">
    <property type="entry name" value="Glycosyl hydrolase domain, family 43"/>
    <property type="match status" value="1"/>
</dbReference>
<dbReference type="RefSeq" id="WP_244724142.1">
    <property type="nucleotide sequence ID" value="NZ_CP095072.1"/>
</dbReference>
<name>A0ABY4F180_9BACI</name>
<comment type="pathway">
    <text evidence="1">Glycan metabolism; L-arabinan degradation.</text>
</comment>
<evidence type="ECO:0000313" key="6">
    <source>
        <dbReference type="EMBL" id="UOQ50436.1"/>
    </source>
</evidence>
<dbReference type="PANTHER" id="PTHR43301">
    <property type="entry name" value="ARABINAN ENDO-1,5-ALPHA-L-ARABINOSIDASE"/>
    <property type="match status" value="1"/>
</dbReference>
<reference evidence="6 7" key="1">
    <citation type="submission" date="2022-04" db="EMBL/GenBank/DDBJ databases">
        <title>Gracilibacillus sp. isolated from saltern.</title>
        <authorList>
            <person name="Won M."/>
            <person name="Lee C.-M."/>
            <person name="Woen H.-Y."/>
            <person name="Kwon S.-W."/>
        </authorList>
    </citation>
    <scope>NUCLEOTIDE SEQUENCE [LARGE SCALE GENOMIC DNA]</scope>
    <source>
        <strain evidence="6 7">SSWR10-1</strain>
    </source>
</reference>
<evidence type="ECO:0000256" key="1">
    <source>
        <dbReference type="ARBA" id="ARBA00004834"/>
    </source>
</evidence>
<dbReference type="Pfam" id="PF04616">
    <property type="entry name" value="Glyco_hydro_43"/>
    <property type="match status" value="1"/>
</dbReference>
<evidence type="ECO:0000256" key="5">
    <source>
        <dbReference type="RuleBase" id="RU361187"/>
    </source>
</evidence>
<sequence length="322" mass="36598">MMEKAVSENDNNYFYGYLFAHFIGEEKNGEQIYFALSKDGLHWQDLNNKQPILYSTVGERGVRDPYLIRSNDGKTFYLLATDLSIYHRGGWKNAQATITGSHSLVIWESPDLVNWSEPRMVEVAPKEAGCAWAPEAFFDEQEGDYLVFWASSRDATDGDGRGMHIYCSKTTDFHTFTEPQLYITRGEHNEILDTTIISVNGSYYRASGDGQITIESSDQLMREWKVISNLESLGLALTGKDVEGPEFFKFNGENKWGLLVDQYATEGGYLPIITTDIGDTTGTCWRKLNPDEYSFGHLKKRHGTILPVTEIEYLALLTKWDK</sequence>
<evidence type="ECO:0000256" key="2">
    <source>
        <dbReference type="ARBA" id="ARBA00009865"/>
    </source>
</evidence>
<protein>
    <submittedName>
        <fullName evidence="6">Glycoside hydrolase family 43 protein</fullName>
    </submittedName>
</protein>
<dbReference type="GO" id="GO:0016787">
    <property type="term" value="F:hydrolase activity"/>
    <property type="evidence" value="ECO:0007669"/>
    <property type="project" value="UniProtKB-KW"/>
</dbReference>
<evidence type="ECO:0000256" key="4">
    <source>
        <dbReference type="ARBA" id="ARBA00023295"/>
    </source>
</evidence>
<dbReference type="InterPro" id="IPR006710">
    <property type="entry name" value="Glyco_hydro_43"/>
</dbReference>
<keyword evidence="7" id="KW-1185">Reference proteome</keyword>
<comment type="similarity">
    <text evidence="2 5">Belongs to the glycosyl hydrolase 43 family.</text>
</comment>
<dbReference type="InterPro" id="IPR023296">
    <property type="entry name" value="Glyco_hydro_beta-prop_sf"/>
</dbReference>
<keyword evidence="3 5" id="KW-0378">Hydrolase</keyword>
<organism evidence="6 7">
    <name type="scientific">Gracilibacillus caseinilyticus</name>
    <dbReference type="NCBI Taxonomy" id="2932256"/>
    <lineage>
        <taxon>Bacteria</taxon>
        <taxon>Bacillati</taxon>
        <taxon>Bacillota</taxon>
        <taxon>Bacilli</taxon>
        <taxon>Bacillales</taxon>
        <taxon>Bacillaceae</taxon>
        <taxon>Gracilibacillus</taxon>
    </lineage>
</organism>